<organism evidence="3 4">
    <name type="scientific">Sporothrix eucalyptigena</name>
    <dbReference type="NCBI Taxonomy" id="1812306"/>
    <lineage>
        <taxon>Eukaryota</taxon>
        <taxon>Fungi</taxon>
        <taxon>Dikarya</taxon>
        <taxon>Ascomycota</taxon>
        <taxon>Pezizomycotina</taxon>
        <taxon>Sordariomycetes</taxon>
        <taxon>Sordariomycetidae</taxon>
        <taxon>Ophiostomatales</taxon>
        <taxon>Ophiostomataceae</taxon>
        <taxon>Sporothrix</taxon>
    </lineage>
</organism>
<evidence type="ECO:0000313" key="4">
    <source>
        <dbReference type="Proteomes" id="UP001642482"/>
    </source>
</evidence>
<feature type="region of interest" description="Disordered" evidence="1">
    <location>
        <begin position="80"/>
        <end position="116"/>
    </location>
</feature>
<dbReference type="Proteomes" id="UP001642482">
    <property type="component" value="Unassembled WGS sequence"/>
</dbReference>
<dbReference type="Gene3D" id="2.60.120.260">
    <property type="entry name" value="Galactose-binding domain-like"/>
    <property type="match status" value="1"/>
</dbReference>
<evidence type="ECO:0000256" key="1">
    <source>
        <dbReference type="SAM" id="MobiDB-lite"/>
    </source>
</evidence>
<keyword evidence="2" id="KW-0732">Signal</keyword>
<feature type="region of interest" description="Disordered" evidence="1">
    <location>
        <begin position="23"/>
        <end position="66"/>
    </location>
</feature>
<evidence type="ECO:0000313" key="3">
    <source>
        <dbReference type="EMBL" id="CAK7225208.1"/>
    </source>
</evidence>
<sequence length="308" mass="31471">MKLLHILAFGLLSVEIVSASACRPGKKSSSSTVSSSSVSSTPSSSSSQLSGSPSSSGVSSSSYSLPSISSSIFASSSVSSSSPVRSSSPSPTPSSSSSSVSSSSHAISSKPSSSSMLPLPAGCVSTQSAPNSAACTNMLKNPLFSYSATKSLYDWTKINSGAGHPLQAYNCGSASKPGDTVYCTCAYLYTNAGMGTAGVAQDLAFTVEEDYAFSIRYRTTGTEPSGGTLSCYLTSTDTNPAPPVTSVNLINNLSLGAPLSTDTWLFWQTTFTPATANWQLECLLTDTTASTAAVYLADAHVMPASCLN</sequence>
<evidence type="ECO:0000256" key="2">
    <source>
        <dbReference type="SAM" id="SignalP"/>
    </source>
</evidence>
<feature type="signal peptide" evidence="2">
    <location>
        <begin position="1"/>
        <end position="19"/>
    </location>
</feature>
<keyword evidence="4" id="KW-1185">Reference proteome</keyword>
<gene>
    <name evidence="3" type="ORF">SEUCBS140593_005824</name>
</gene>
<proteinExistence type="predicted"/>
<feature type="compositionally biased region" description="Low complexity" evidence="1">
    <location>
        <begin position="80"/>
        <end position="115"/>
    </location>
</feature>
<protein>
    <submittedName>
        <fullName evidence="3">Uncharacterized protein</fullName>
    </submittedName>
</protein>
<dbReference type="EMBL" id="CAWUHD010000059">
    <property type="protein sequence ID" value="CAK7225208.1"/>
    <property type="molecule type" value="Genomic_DNA"/>
</dbReference>
<accession>A0ABP0BZU0</accession>
<feature type="chain" id="PRO_5046649465" evidence="2">
    <location>
        <begin position="20"/>
        <end position="308"/>
    </location>
</feature>
<name>A0ABP0BZU0_9PEZI</name>
<feature type="compositionally biased region" description="Low complexity" evidence="1">
    <location>
        <begin position="28"/>
        <end position="66"/>
    </location>
</feature>
<reference evidence="3 4" key="1">
    <citation type="submission" date="2024-01" db="EMBL/GenBank/DDBJ databases">
        <authorList>
            <person name="Allen C."/>
            <person name="Tagirdzhanova G."/>
        </authorList>
    </citation>
    <scope>NUCLEOTIDE SEQUENCE [LARGE SCALE GENOMIC DNA]</scope>
</reference>
<comment type="caution">
    <text evidence="3">The sequence shown here is derived from an EMBL/GenBank/DDBJ whole genome shotgun (WGS) entry which is preliminary data.</text>
</comment>